<keyword evidence="1" id="KW-0812">Transmembrane</keyword>
<comment type="caution">
    <text evidence="2">The sequence shown here is derived from an EMBL/GenBank/DDBJ whole genome shotgun (WGS) entry which is preliminary data.</text>
</comment>
<name>X1T7E2_9ZZZZ</name>
<keyword evidence="1" id="KW-0472">Membrane</keyword>
<dbReference type="EMBL" id="BARW01010409">
    <property type="protein sequence ID" value="GAI75919.1"/>
    <property type="molecule type" value="Genomic_DNA"/>
</dbReference>
<protein>
    <submittedName>
        <fullName evidence="2">Uncharacterized protein</fullName>
    </submittedName>
</protein>
<sequence>MVCYAVPAIAAISHFVMRKNITSWKDSTNHLWLGLLLGGGAIFGLVDHWWNGELFLIGENILMDLMLGVTITIAIVIIWAVVITLNKTKMQKTVKT</sequence>
<reference evidence="2" key="1">
    <citation type="journal article" date="2014" name="Front. Microbiol.">
        <title>High frequency of phylogenetically diverse reductive dehalogenase-homologous genes in deep subseafloor sedimentary metagenomes.</title>
        <authorList>
            <person name="Kawai M."/>
            <person name="Futagami T."/>
            <person name="Toyoda A."/>
            <person name="Takaki Y."/>
            <person name="Nishi S."/>
            <person name="Hori S."/>
            <person name="Arai W."/>
            <person name="Tsubouchi T."/>
            <person name="Morono Y."/>
            <person name="Uchiyama I."/>
            <person name="Ito T."/>
            <person name="Fujiyama A."/>
            <person name="Inagaki F."/>
            <person name="Takami H."/>
        </authorList>
    </citation>
    <scope>NUCLEOTIDE SEQUENCE</scope>
    <source>
        <strain evidence="2">Expedition CK06-06</strain>
    </source>
</reference>
<gene>
    <name evidence="2" type="ORF">S12H4_20509</name>
</gene>
<accession>X1T7E2</accession>
<keyword evidence="1" id="KW-1133">Transmembrane helix</keyword>
<evidence type="ECO:0000256" key="1">
    <source>
        <dbReference type="SAM" id="Phobius"/>
    </source>
</evidence>
<evidence type="ECO:0000313" key="2">
    <source>
        <dbReference type="EMBL" id="GAI75919.1"/>
    </source>
</evidence>
<organism evidence="2">
    <name type="scientific">marine sediment metagenome</name>
    <dbReference type="NCBI Taxonomy" id="412755"/>
    <lineage>
        <taxon>unclassified sequences</taxon>
        <taxon>metagenomes</taxon>
        <taxon>ecological metagenomes</taxon>
    </lineage>
</organism>
<proteinExistence type="predicted"/>
<dbReference type="AlphaFoldDB" id="X1T7E2"/>
<feature type="transmembrane region" description="Helical" evidence="1">
    <location>
        <begin position="31"/>
        <end position="50"/>
    </location>
</feature>
<feature type="transmembrane region" description="Helical" evidence="1">
    <location>
        <begin position="62"/>
        <end position="85"/>
    </location>
</feature>